<keyword evidence="2" id="KW-1185">Reference proteome</keyword>
<dbReference type="Proteomes" id="UP000596661">
    <property type="component" value="Unassembled WGS sequence"/>
</dbReference>
<protein>
    <submittedName>
        <fullName evidence="1">Uncharacterized protein</fullName>
    </submittedName>
</protein>
<reference evidence="1" key="1">
    <citation type="submission" date="2021-03" db="UniProtKB">
        <authorList>
            <consortium name="EnsemblPlants"/>
        </authorList>
    </citation>
    <scope>IDENTIFICATION</scope>
</reference>
<sequence length="314" mass="33089">HYSIAGSGLNSTSSALGPEAVVSVLLLNPNIRSLATVSACSVRSRPVPFFSFGSGSRQERFLGPTCSQVPSPRSMFCLEFSSCLVPSPKLGWGSWSQPTPGLGLWILSPVPVQSRVVSVLGVQSVGGSQIRDTDLVFVQARARDPKPNLGSLCGSILVPDHELGPRFKFVSGSVKISITATGLLPSALGKVPDPIFEFRVLDLDWVKLLGANLGSLSGLPRMSPSLGLCSGSRGMCLGLDPAWLPPGNSPMELGSEVTLCIYVHSKHRFQVLSPSSSLLSTSAFVPILGHSTGSWFTLCLGLSSVRVGSVLVEF</sequence>
<organism evidence="1 2">
    <name type="scientific">Cannabis sativa</name>
    <name type="common">Hemp</name>
    <name type="synonym">Marijuana</name>
    <dbReference type="NCBI Taxonomy" id="3483"/>
    <lineage>
        <taxon>Eukaryota</taxon>
        <taxon>Viridiplantae</taxon>
        <taxon>Streptophyta</taxon>
        <taxon>Embryophyta</taxon>
        <taxon>Tracheophyta</taxon>
        <taxon>Spermatophyta</taxon>
        <taxon>Magnoliopsida</taxon>
        <taxon>eudicotyledons</taxon>
        <taxon>Gunneridae</taxon>
        <taxon>Pentapetalae</taxon>
        <taxon>rosids</taxon>
        <taxon>fabids</taxon>
        <taxon>Rosales</taxon>
        <taxon>Cannabaceae</taxon>
        <taxon>Cannabis</taxon>
    </lineage>
</organism>
<proteinExistence type="predicted"/>
<dbReference type="AlphaFoldDB" id="A0A803QRW0"/>
<accession>A0A803QRW0</accession>
<evidence type="ECO:0000313" key="1">
    <source>
        <dbReference type="EnsemblPlants" id="cds.evm.model.ctgX2.26"/>
    </source>
</evidence>
<dbReference type="Gramene" id="evm.model.ctgX2.26">
    <property type="protein sequence ID" value="cds.evm.model.ctgX2.26"/>
    <property type="gene ID" value="evm.TU.ctgX2.26"/>
</dbReference>
<evidence type="ECO:0000313" key="2">
    <source>
        <dbReference type="Proteomes" id="UP000596661"/>
    </source>
</evidence>
<name>A0A803QRW0_CANSA</name>
<dbReference type="EnsemblPlants" id="evm.model.ctgX2.26">
    <property type="protein sequence ID" value="cds.evm.model.ctgX2.26"/>
    <property type="gene ID" value="evm.TU.ctgX2.26"/>
</dbReference>